<protein>
    <submittedName>
        <fullName evidence="1">CU044_5270 family protein</fullName>
    </submittedName>
</protein>
<dbReference type="RefSeq" id="WP_361708307.1">
    <property type="nucleotide sequence ID" value="NZ_JBEZVE010000027.1"/>
</dbReference>
<gene>
    <name evidence="1" type="ORF">AB0E89_38405</name>
</gene>
<proteinExistence type="predicted"/>
<dbReference type="Proteomes" id="UP001550739">
    <property type="component" value="Unassembled WGS sequence"/>
</dbReference>
<name>A0ABV2ZV65_9ACTN</name>
<reference evidence="1 2" key="1">
    <citation type="submission" date="2024-06" db="EMBL/GenBank/DDBJ databases">
        <title>The Natural Products Discovery Center: Release of the First 8490 Sequenced Strains for Exploring Actinobacteria Biosynthetic Diversity.</title>
        <authorList>
            <person name="Kalkreuter E."/>
            <person name="Kautsar S.A."/>
            <person name="Yang D."/>
            <person name="Bader C.D."/>
            <person name="Teijaro C.N."/>
            <person name="Fluegel L."/>
            <person name="Davis C.M."/>
            <person name="Simpson J.R."/>
            <person name="Lauterbach L."/>
            <person name="Steele A.D."/>
            <person name="Gui C."/>
            <person name="Meng S."/>
            <person name="Li G."/>
            <person name="Viehrig K."/>
            <person name="Ye F."/>
            <person name="Su P."/>
            <person name="Kiefer A.F."/>
            <person name="Nichols A."/>
            <person name="Cepeda A.J."/>
            <person name="Yan W."/>
            <person name="Fan B."/>
            <person name="Jiang Y."/>
            <person name="Adhikari A."/>
            <person name="Zheng C.-J."/>
            <person name="Schuster L."/>
            <person name="Cowan T.M."/>
            <person name="Smanski M.J."/>
            <person name="Chevrette M.G."/>
            <person name="De Carvalho L.P.S."/>
            <person name="Shen B."/>
        </authorList>
    </citation>
    <scope>NUCLEOTIDE SEQUENCE [LARGE SCALE GENOMIC DNA]</scope>
    <source>
        <strain evidence="1 2">NPDC033843</strain>
    </source>
</reference>
<evidence type="ECO:0000313" key="1">
    <source>
        <dbReference type="EMBL" id="MEU3786350.1"/>
    </source>
</evidence>
<sequence length="323" mass="35577">MNQTPELPEKDLPPGRHQLLKEHLMTEIRYEEQAPVRTPVGKRNPWLRPALTAAAVATVAAVTFTLLPSSGDSGSGPRVTTAAAVLEDAALAAGQATQYDKVRDDQFTYVESRVSFARVKDGKRIVVPLHRREAWLSVDGSSDGLVRDENDPRDVRMPGFTKDDRYSVTYAGYNHLKSLPVDPKAMYDWLRESSRHTLYVMAGMKGGVIERNQAMLLSAGQMMEDGIMPSAQAAALFRAVARIPGVTVVEDAVDALGRHGVGVAREDAKEPFRMEWIFDRKTHQLLGQRKTLTRDFGGLKKGTVVSDSATVRRAVVDKAGQRP</sequence>
<dbReference type="InterPro" id="IPR047789">
    <property type="entry name" value="CU044_5270-like"/>
</dbReference>
<dbReference type="NCBIfam" id="NF038083">
    <property type="entry name" value="CU044_5270_fam"/>
    <property type="match status" value="1"/>
</dbReference>
<evidence type="ECO:0000313" key="2">
    <source>
        <dbReference type="Proteomes" id="UP001550739"/>
    </source>
</evidence>
<comment type="caution">
    <text evidence="1">The sequence shown here is derived from an EMBL/GenBank/DDBJ whole genome shotgun (WGS) entry which is preliminary data.</text>
</comment>
<organism evidence="1 2">
    <name type="scientific">Streptomyces sp. 900129855</name>
    <dbReference type="NCBI Taxonomy" id="3155129"/>
    <lineage>
        <taxon>Bacteria</taxon>
        <taxon>Bacillati</taxon>
        <taxon>Actinomycetota</taxon>
        <taxon>Actinomycetes</taxon>
        <taxon>Kitasatosporales</taxon>
        <taxon>Streptomycetaceae</taxon>
        <taxon>Streptomyces</taxon>
    </lineage>
</organism>
<keyword evidence="2" id="KW-1185">Reference proteome</keyword>
<dbReference type="EMBL" id="JBEZVE010000027">
    <property type="protein sequence ID" value="MEU3786350.1"/>
    <property type="molecule type" value="Genomic_DNA"/>
</dbReference>
<accession>A0ABV2ZV65</accession>